<dbReference type="Proteomes" id="UP001156669">
    <property type="component" value="Unassembled WGS sequence"/>
</dbReference>
<dbReference type="EMBL" id="BSOE01000024">
    <property type="protein sequence ID" value="GLR04172.1"/>
    <property type="molecule type" value="Genomic_DNA"/>
</dbReference>
<accession>A0ABQ5Y3I4</accession>
<keyword evidence="2" id="KW-1185">Reference proteome</keyword>
<reference evidence="2" key="1">
    <citation type="journal article" date="2019" name="Int. J. Syst. Evol. Microbiol.">
        <title>The Global Catalogue of Microorganisms (GCM) 10K type strain sequencing project: providing services to taxonomists for standard genome sequencing and annotation.</title>
        <authorList>
            <consortium name="The Broad Institute Genomics Platform"/>
            <consortium name="The Broad Institute Genome Sequencing Center for Infectious Disease"/>
            <person name="Wu L."/>
            <person name="Ma J."/>
        </authorList>
    </citation>
    <scope>NUCLEOTIDE SEQUENCE [LARGE SCALE GENOMIC DNA]</scope>
    <source>
        <strain evidence="2">NBRC 110633</strain>
    </source>
</reference>
<evidence type="ECO:0000313" key="1">
    <source>
        <dbReference type="EMBL" id="GLR04172.1"/>
    </source>
</evidence>
<proteinExistence type="predicted"/>
<name>A0ABQ5Y3I4_9VIBR</name>
<gene>
    <name evidence="1" type="ORF">GCM10007906_17590</name>
</gene>
<sequence>MSKQRYIEINDNVKSTWSIERIWKLAESLPVEEIAIDDIKGPNEVT</sequence>
<organism evidence="1 2">
    <name type="scientific">Vibrio hyugaensis</name>
    <dbReference type="NCBI Taxonomy" id="1534743"/>
    <lineage>
        <taxon>Bacteria</taxon>
        <taxon>Pseudomonadati</taxon>
        <taxon>Pseudomonadota</taxon>
        <taxon>Gammaproteobacteria</taxon>
        <taxon>Vibrionales</taxon>
        <taxon>Vibrionaceae</taxon>
        <taxon>Vibrio</taxon>
    </lineage>
</organism>
<comment type="caution">
    <text evidence="1">The sequence shown here is derived from an EMBL/GenBank/DDBJ whole genome shotgun (WGS) entry which is preliminary data.</text>
</comment>
<evidence type="ECO:0000313" key="2">
    <source>
        <dbReference type="Proteomes" id="UP001156669"/>
    </source>
</evidence>
<protein>
    <submittedName>
        <fullName evidence="1">Uncharacterized protein</fullName>
    </submittedName>
</protein>